<keyword evidence="4" id="KW-1185">Reference proteome</keyword>
<organism evidence="3 4">
    <name type="scientific">Herminiimonas aquatilis</name>
    <dbReference type="NCBI Taxonomy" id="345342"/>
    <lineage>
        <taxon>Bacteria</taxon>
        <taxon>Pseudomonadati</taxon>
        <taxon>Pseudomonadota</taxon>
        <taxon>Betaproteobacteria</taxon>
        <taxon>Burkholderiales</taxon>
        <taxon>Oxalobacteraceae</taxon>
        <taxon>Herminiimonas</taxon>
    </lineage>
</organism>
<proteinExistence type="inferred from homology"/>
<dbReference type="SUPFAM" id="SSF54423">
    <property type="entry name" value="DsbC/DsbG N-terminal domain-like"/>
    <property type="match status" value="1"/>
</dbReference>
<keyword evidence="3" id="KW-0378">Hydrolase</keyword>
<sequence length="255" mass="27849">MTTKFKLRIFCVITFLLSTTVAAQNNARPAVLKSLEDEGIKVVQEFEIPGDMRAFAGTAGMRPVAIYVSKDGTAIIGTRVDSKAKALDEAQVEELALKPMGERMWEQLQVSTWIQDGHVGAPKLVFTFSDPNCPYCNRFWQAARPWVDSGKVQIRHIMVGIIKEDSASKAAAMLQSANPAAALKKNESNYSKGGIKPATHISDKTRKALGENQILMARSGFTGTPAVVYRDDKGMVQRHNGLPTEAQMTAILGPK</sequence>
<keyword evidence="3" id="KW-0560">Oxidoreductase</keyword>
<dbReference type="SUPFAM" id="SSF52833">
    <property type="entry name" value="Thioredoxin-like"/>
    <property type="match status" value="1"/>
</dbReference>
<comment type="similarity">
    <text evidence="1">Belongs to the thioredoxin family. DsbC subfamily.</text>
</comment>
<dbReference type="Proteomes" id="UP001596379">
    <property type="component" value="Unassembled WGS sequence"/>
</dbReference>
<reference evidence="4" key="1">
    <citation type="journal article" date="2019" name="Int. J. Syst. Evol. Microbiol.">
        <title>The Global Catalogue of Microorganisms (GCM) 10K type strain sequencing project: providing services to taxonomists for standard genome sequencing and annotation.</title>
        <authorList>
            <consortium name="The Broad Institute Genomics Platform"/>
            <consortium name="The Broad Institute Genome Sequencing Center for Infectious Disease"/>
            <person name="Wu L."/>
            <person name="Ma J."/>
        </authorList>
    </citation>
    <scope>NUCLEOTIDE SEQUENCE [LARGE SCALE GENOMIC DNA]</scope>
    <source>
        <strain evidence="4">CCUG 36956</strain>
    </source>
</reference>
<dbReference type="Gene3D" id="3.40.30.10">
    <property type="entry name" value="Glutaredoxin"/>
    <property type="match status" value="1"/>
</dbReference>
<comment type="function">
    <text evidence="1">Required for disulfide bond formation in some periplasmic proteins. Acts by transferring its disulfide bond to other proteins and is reduced in the process.</text>
</comment>
<dbReference type="Pfam" id="PF13098">
    <property type="entry name" value="Thioredoxin_2"/>
    <property type="match status" value="1"/>
</dbReference>
<keyword evidence="1" id="KW-0732">Signal</keyword>
<evidence type="ECO:0000313" key="4">
    <source>
        <dbReference type="Proteomes" id="UP001596379"/>
    </source>
</evidence>
<dbReference type="GO" id="GO:0016787">
    <property type="term" value="F:hydrolase activity"/>
    <property type="evidence" value="ECO:0007669"/>
    <property type="project" value="UniProtKB-KW"/>
</dbReference>
<comment type="caution">
    <text evidence="3">The sequence shown here is derived from an EMBL/GenBank/DDBJ whole genome shotgun (WGS) entry which is preliminary data.</text>
</comment>
<dbReference type="EMBL" id="JBHTCC010000001">
    <property type="protein sequence ID" value="MFC7298644.1"/>
    <property type="molecule type" value="Genomic_DNA"/>
</dbReference>
<dbReference type="NCBIfam" id="NF008657">
    <property type="entry name" value="PRK11657.1"/>
    <property type="match status" value="1"/>
</dbReference>
<dbReference type="RefSeq" id="WP_012080909.1">
    <property type="nucleotide sequence ID" value="NZ_JBHTCC010000001.1"/>
</dbReference>
<evidence type="ECO:0000259" key="2">
    <source>
        <dbReference type="Pfam" id="PF13098"/>
    </source>
</evidence>
<dbReference type="Gene3D" id="3.10.450.70">
    <property type="entry name" value="Disulphide bond isomerase, DsbC/G, N-terminal"/>
    <property type="match status" value="1"/>
</dbReference>
<protein>
    <recommendedName>
        <fullName evidence="1">Thiol:disulfide interchange protein</fullName>
    </recommendedName>
</protein>
<dbReference type="InterPro" id="IPR051470">
    <property type="entry name" value="Thiol:disulfide_interchange"/>
</dbReference>
<keyword evidence="1" id="KW-0574">Periplasm</keyword>
<feature type="signal peptide" evidence="1">
    <location>
        <begin position="1"/>
        <end position="23"/>
    </location>
</feature>
<dbReference type="InterPro" id="IPR033954">
    <property type="entry name" value="DiS-bond_Isoase_DsbC/G"/>
</dbReference>
<dbReference type="InterPro" id="IPR009094">
    <property type="entry name" value="DiS-bond_isomerase_DsbC/G_N_sf"/>
</dbReference>
<dbReference type="CDD" id="cd03020">
    <property type="entry name" value="DsbA_DsbC_DsbG"/>
    <property type="match status" value="1"/>
</dbReference>
<feature type="chain" id="PRO_5044963223" description="Thiol:disulfide interchange protein" evidence="1">
    <location>
        <begin position="24"/>
        <end position="255"/>
    </location>
</feature>
<evidence type="ECO:0000313" key="3">
    <source>
        <dbReference type="EMBL" id="MFC7298644.1"/>
    </source>
</evidence>
<dbReference type="InterPro" id="IPR012336">
    <property type="entry name" value="Thioredoxin-like_fold"/>
</dbReference>
<accession>A0ABW2J622</accession>
<gene>
    <name evidence="3" type="primary">dsbG</name>
    <name evidence="3" type="ORF">ACFQO0_09370</name>
</gene>
<dbReference type="PANTHER" id="PTHR35272:SF4">
    <property type="entry name" value="THIOL:DISULFIDE INTERCHANGE PROTEIN DSBG"/>
    <property type="match status" value="1"/>
</dbReference>
<feature type="domain" description="Thioredoxin-like fold" evidence="2">
    <location>
        <begin position="123"/>
        <end position="252"/>
    </location>
</feature>
<comment type="subcellular location">
    <subcellularLocation>
        <location evidence="1">Periplasm</location>
    </subcellularLocation>
</comment>
<dbReference type="InterPro" id="IPR036249">
    <property type="entry name" value="Thioredoxin-like_sf"/>
</dbReference>
<name>A0ABW2J622_9BURK</name>
<keyword evidence="1" id="KW-0676">Redox-active center</keyword>
<evidence type="ECO:0000256" key="1">
    <source>
        <dbReference type="RuleBase" id="RU364038"/>
    </source>
</evidence>
<dbReference type="GO" id="GO:0016491">
    <property type="term" value="F:oxidoreductase activity"/>
    <property type="evidence" value="ECO:0007669"/>
    <property type="project" value="UniProtKB-KW"/>
</dbReference>
<dbReference type="PANTHER" id="PTHR35272">
    <property type="entry name" value="THIOL:DISULFIDE INTERCHANGE PROTEIN DSBC-RELATED"/>
    <property type="match status" value="1"/>
</dbReference>